<gene>
    <name evidence="3" type="ORF">KHX13_05190</name>
</gene>
<name>A0A943I4A6_9FIRM</name>
<dbReference type="EMBL" id="JAGZCZ010000005">
    <property type="protein sequence ID" value="MBS5519712.1"/>
    <property type="molecule type" value="Genomic_DNA"/>
</dbReference>
<dbReference type="SUPFAM" id="SSF51735">
    <property type="entry name" value="NAD(P)-binding Rossmann-fold domains"/>
    <property type="match status" value="1"/>
</dbReference>
<organism evidence="3 4">
    <name type="scientific">Acidaminococcus intestini</name>
    <dbReference type="NCBI Taxonomy" id="187327"/>
    <lineage>
        <taxon>Bacteria</taxon>
        <taxon>Bacillati</taxon>
        <taxon>Bacillota</taxon>
        <taxon>Negativicutes</taxon>
        <taxon>Acidaminococcales</taxon>
        <taxon>Acidaminococcaceae</taxon>
        <taxon>Acidaminococcus</taxon>
    </lineage>
</organism>
<evidence type="ECO:0000259" key="2">
    <source>
        <dbReference type="Pfam" id="PF01370"/>
    </source>
</evidence>
<sequence length="307" mass="33493">MKKILVTGGAGFIGSHILEKCSEVPGLSVTVLDNLSSGFKEYVPASMRLIEMDVRDEALGDFLLQEHFDTVIHLAAQTLVPFSMEHPLVDADINIKGLINLLEGCRTSGVKRIIFSSSAAIYGDNQHLPLTEKEVPAPTSFYGLSKVTAESYIRLYCSLYGMHGIILRFANVYGERQGETGEGGVISIFARLLHEHKTLTVFGDGEQTRDFIYVGDIAEAMVRALAYEGLATLNVSTGCKVSLNALLAVLEKLTGKIPPVQYGPRREGDIRDSVLSHDALQKELGPMTFTSLQDGLSRTLAYFSAHP</sequence>
<evidence type="ECO:0000256" key="1">
    <source>
        <dbReference type="ARBA" id="ARBA00007637"/>
    </source>
</evidence>
<proteinExistence type="inferred from homology"/>
<feature type="domain" description="NAD-dependent epimerase/dehydratase" evidence="2">
    <location>
        <begin position="4"/>
        <end position="227"/>
    </location>
</feature>
<dbReference type="AlphaFoldDB" id="A0A943I4A6"/>
<dbReference type="Proteomes" id="UP000754226">
    <property type="component" value="Unassembled WGS sequence"/>
</dbReference>
<evidence type="ECO:0000313" key="3">
    <source>
        <dbReference type="EMBL" id="MBS5519712.1"/>
    </source>
</evidence>
<comment type="similarity">
    <text evidence="1">Belongs to the NAD(P)-dependent epimerase/dehydratase family.</text>
</comment>
<dbReference type="InterPro" id="IPR001509">
    <property type="entry name" value="Epimerase_deHydtase"/>
</dbReference>
<dbReference type="Pfam" id="PF01370">
    <property type="entry name" value="Epimerase"/>
    <property type="match status" value="1"/>
</dbReference>
<accession>A0A943I4A6</accession>
<evidence type="ECO:0000313" key="4">
    <source>
        <dbReference type="Proteomes" id="UP000754226"/>
    </source>
</evidence>
<dbReference type="PANTHER" id="PTHR43000">
    <property type="entry name" value="DTDP-D-GLUCOSE 4,6-DEHYDRATASE-RELATED"/>
    <property type="match status" value="1"/>
</dbReference>
<dbReference type="Gene3D" id="3.40.50.720">
    <property type="entry name" value="NAD(P)-binding Rossmann-like Domain"/>
    <property type="match status" value="1"/>
</dbReference>
<reference evidence="3" key="1">
    <citation type="submission" date="2021-02" db="EMBL/GenBank/DDBJ databases">
        <title>Infant gut strain persistence is associated with maternal origin, phylogeny, and functional potential including surface adhesion and iron acquisition.</title>
        <authorList>
            <person name="Lou Y.C."/>
        </authorList>
    </citation>
    <scope>NUCLEOTIDE SEQUENCE</scope>
    <source>
        <strain evidence="3">L3_106_000M1_dasL3_106_000M1_concoct_15</strain>
    </source>
</reference>
<dbReference type="InterPro" id="IPR036291">
    <property type="entry name" value="NAD(P)-bd_dom_sf"/>
</dbReference>
<comment type="caution">
    <text evidence="3">The sequence shown here is derived from an EMBL/GenBank/DDBJ whole genome shotgun (WGS) entry which is preliminary data.</text>
</comment>
<protein>
    <submittedName>
        <fullName evidence="3">NAD-dependent epimerase/dehydratase family protein</fullName>
    </submittedName>
</protein>